<dbReference type="Proteomes" id="UP000225277">
    <property type="component" value="Unassembled WGS sequence"/>
</dbReference>
<organism evidence="1 2">
    <name type="scientific">Ramularia collo-cygni</name>
    <dbReference type="NCBI Taxonomy" id="112498"/>
    <lineage>
        <taxon>Eukaryota</taxon>
        <taxon>Fungi</taxon>
        <taxon>Dikarya</taxon>
        <taxon>Ascomycota</taxon>
        <taxon>Pezizomycotina</taxon>
        <taxon>Dothideomycetes</taxon>
        <taxon>Dothideomycetidae</taxon>
        <taxon>Mycosphaerellales</taxon>
        <taxon>Mycosphaerellaceae</taxon>
        <taxon>Ramularia</taxon>
    </lineage>
</organism>
<accession>A0A2D3V429</accession>
<keyword evidence="2" id="KW-1185">Reference proteome</keyword>
<reference evidence="1 2" key="1">
    <citation type="submission" date="2016-03" db="EMBL/GenBank/DDBJ databases">
        <authorList>
            <person name="Ploux O."/>
        </authorList>
    </citation>
    <scope>NUCLEOTIDE SEQUENCE [LARGE SCALE GENOMIC DNA]</scope>
    <source>
        <strain evidence="1 2">URUG2</strain>
    </source>
</reference>
<dbReference type="EMBL" id="FJUY01000002">
    <property type="protein sequence ID" value="CZT16259.1"/>
    <property type="molecule type" value="Genomic_DNA"/>
</dbReference>
<gene>
    <name evidence="1" type="ORF">RCC_02101</name>
</gene>
<evidence type="ECO:0000313" key="2">
    <source>
        <dbReference type="Proteomes" id="UP000225277"/>
    </source>
</evidence>
<dbReference type="OrthoDB" id="3625848at2759"/>
<name>A0A2D3V429_9PEZI</name>
<proteinExistence type="predicted"/>
<sequence>MASIPRNSDVSTVLCRLALHSVTCLNEKDFDFTSPNGLEVAACVAEDYRCKVEGMEPATWKQMTMAWRHMYGNPAMSGPDCYFEVENMSALVDERKGTTLVYFNMRWMQGVPITDWVVEHTWKRRTDKKWVLVTSHSVQGSNVKQGYGF</sequence>
<evidence type="ECO:0000313" key="1">
    <source>
        <dbReference type="EMBL" id="CZT16259.1"/>
    </source>
</evidence>
<dbReference type="RefSeq" id="XP_023623152.1">
    <property type="nucleotide sequence ID" value="XM_023767384.1"/>
</dbReference>
<dbReference type="GeneID" id="35597323"/>
<evidence type="ECO:0008006" key="3">
    <source>
        <dbReference type="Google" id="ProtNLM"/>
    </source>
</evidence>
<dbReference type="AlphaFoldDB" id="A0A2D3V429"/>
<protein>
    <recommendedName>
        <fullName evidence="3">SnoaL-like domain-containing protein</fullName>
    </recommendedName>
</protein>